<gene>
    <name evidence="5" type="ORF">J8A68_004210</name>
</gene>
<comment type="function">
    <text evidence="1">Component of the ESCRT-I complex (endosomal sorting complex required for transport I), a regulator of vesicular trafficking process.</text>
</comment>
<dbReference type="OrthoDB" id="2671at2759"/>
<dbReference type="Pfam" id="PF03997">
    <property type="entry name" value="VPS28"/>
    <property type="match status" value="1"/>
</dbReference>
<dbReference type="InterPro" id="IPR017898">
    <property type="entry name" value="VPS28_N"/>
</dbReference>
<dbReference type="PANTHER" id="PTHR12937:SF0">
    <property type="entry name" value="VACUOLAR PROTEIN SORTING-ASSOCIATED PROTEIN 28 HOMOLOG"/>
    <property type="match status" value="1"/>
</dbReference>
<comment type="similarity">
    <text evidence="1 2">Belongs to the VPS28 family.</text>
</comment>
<organism evidence="5 6">
    <name type="scientific">[Candida] subhashii</name>
    <dbReference type="NCBI Taxonomy" id="561895"/>
    <lineage>
        <taxon>Eukaryota</taxon>
        <taxon>Fungi</taxon>
        <taxon>Dikarya</taxon>
        <taxon>Ascomycota</taxon>
        <taxon>Saccharomycotina</taxon>
        <taxon>Pichiomycetes</taxon>
        <taxon>Debaryomycetaceae</taxon>
        <taxon>Spathaspora</taxon>
    </lineage>
</organism>
<evidence type="ECO:0000259" key="3">
    <source>
        <dbReference type="PROSITE" id="PS51310"/>
    </source>
</evidence>
<protein>
    <recommendedName>
        <fullName evidence="1">Vacuolar protein sorting-associated protein 28</fullName>
    </recommendedName>
    <alternativeName>
        <fullName evidence="1">ESCRT-I complex subunit VPS28</fullName>
    </alternativeName>
</protein>
<dbReference type="EMBL" id="JAGSYN010000181">
    <property type="protein sequence ID" value="KAG7662316.1"/>
    <property type="molecule type" value="Genomic_DNA"/>
</dbReference>
<dbReference type="GO" id="GO:0000813">
    <property type="term" value="C:ESCRT I complex"/>
    <property type="evidence" value="ECO:0007669"/>
    <property type="project" value="InterPro"/>
</dbReference>
<dbReference type="Proteomes" id="UP000694255">
    <property type="component" value="Unassembled WGS sequence"/>
</dbReference>
<feature type="domain" description="VPS28 C-terminal" evidence="3">
    <location>
        <begin position="171"/>
        <end position="272"/>
    </location>
</feature>
<dbReference type="GO" id="GO:0043328">
    <property type="term" value="P:protein transport to vacuole involved in ubiquitin-dependent protein catabolic process via the multivesicular body sorting pathway"/>
    <property type="evidence" value="ECO:0007669"/>
    <property type="project" value="TreeGrafter"/>
</dbReference>
<keyword evidence="1" id="KW-0967">Endosome</keyword>
<keyword evidence="1 2" id="KW-0813">Transport</keyword>
<dbReference type="PROSITE" id="PS51310">
    <property type="entry name" value="VPS28_C"/>
    <property type="match status" value="1"/>
</dbReference>
<dbReference type="GO" id="GO:0044877">
    <property type="term" value="F:protein-containing complex binding"/>
    <property type="evidence" value="ECO:0007669"/>
    <property type="project" value="TreeGrafter"/>
</dbReference>
<reference evidence="5 6" key="1">
    <citation type="journal article" date="2021" name="DNA Res.">
        <title>Genome analysis of Candida subhashii reveals its hybrid nature and dual mitochondrial genome conformations.</title>
        <authorList>
            <person name="Mixao V."/>
            <person name="Hegedusova E."/>
            <person name="Saus E."/>
            <person name="Pryszcz L.P."/>
            <person name="Cillingova A."/>
            <person name="Nosek J."/>
            <person name="Gabaldon T."/>
        </authorList>
    </citation>
    <scope>NUCLEOTIDE SEQUENCE [LARGE SCALE GENOMIC DNA]</scope>
    <source>
        <strain evidence="5 6">CBS 10753</strain>
    </source>
</reference>
<evidence type="ECO:0000256" key="2">
    <source>
        <dbReference type="PROSITE-ProRule" id="PRU00642"/>
    </source>
</evidence>
<keyword evidence="1 2" id="KW-0653">Protein transport</keyword>
<dbReference type="RefSeq" id="XP_049262549.1">
    <property type="nucleotide sequence ID" value="XM_049408145.1"/>
</dbReference>
<dbReference type="InterPro" id="IPR017899">
    <property type="entry name" value="VPS28_C"/>
</dbReference>
<dbReference type="InterPro" id="IPR007143">
    <property type="entry name" value="Vps28"/>
</dbReference>
<dbReference type="PIRSF" id="PIRSF017535">
    <property type="entry name" value="VPS28"/>
    <property type="match status" value="1"/>
</dbReference>
<dbReference type="PANTHER" id="PTHR12937">
    <property type="entry name" value="VACUOLAR PROTEIN SORTING 28, ISOFORM 2 VPS28"/>
    <property type="match status" value="1"/>
</dbReference>
<feature type="domain" description="VPS28 N-terminal" evidence="4">
    <location>
        <begin position="20"/>
        <end position="148"/>
    </location>
</feature>
<dbReference type="AlphaFoldDB" id="A0A8J5QBQ4"/>
<sequence>MSGTTSPPEYAPTATTSYTLSSTSALYDEEISRRSLIKTPLHKSVYDSLAEIYSILPTLEMVELSFVKDYITDKEKYTSTSYRLINQFQIILKGFLDDTEKLSFLTQFLPGLSPDLNNFLDLMSKKFSISCPQAVKRLKSGVPATIEHLNTQVESNSHPQPASTTPSNSNASARLIAEITGNFITCMDAVKLNYRSKDQLHPLLSELVVNLNDLVEKNEQHNTLEFSGKSKLVNWLIKINNLGDSDEISESDAEAFLNDLDLAYKGFYTSLE</sequence>
<evidence type="ECO:0000313" key="5">
    <source>
        <dbReference type="EMBL" id="KAG7662316.1"/>
    </source>
</evidence>
<accession>A0A8J5QBQ4</accession>
<dbReference type="PROSITE" id="PS51313">
    <property type="entry name" value="VPS28_N"/>
    <property type="match status" value="1"/>
</dbReference>
<evidence type="ECO:0000259" key="4">
    <source>
        <dbReference type="PROSITE" id="PS51313"/>
    </source>
</evidence>
<evidence type="ECO:0000256" key="1">
    <source>
        <dbReference type="PIRNR" id="PIRNR017535"/>
    </source>
</evidence>
<comment type="caution">
    <text evidence="5">The sequence shown here is derived from an EMBL/GenBank/DDBJ whole genome shotgun (WGS) entry which is preliminary data.</text>
</comment>
<proteinExistence type="inferred from homology"/>
<evidence type="ECO:0000313" key="6">
    <source>
        <dbReference type="Proteomes" id="UP000694255"/>
    </source>
</evidence>
<dbReference type="GeneID" id="73471010"/>
<keyword evidence="6" id="KW-1185">Reference proteome</keyword>
<name>A0A8J5QBQ4_9ASCO</name>